<proteinExistence type="inferred from homology"/>
<evidence type="ECO:0000256" key="3">
    <source>
        <dbReference type="ARBA" id="ARBA00022448"/>
    </source>
</evidence>
<dbReference type="InterPro" id="IPR009060">
    <property type="entry name" value="UBA-like_sf"/>
</dbReference>
<keyword evidence="13" id="KW-1185">Reference proteome</keyword>
<keyword evidence="4" id="KW-0433">Leucine-rich repeat</keyword>
<dbReference type="Gene3D" id="3.80.10.10">
    <property type="entry name" value="Ribonuclease Inhibitor"/>
    <property type="match status" value="1"/>
</dbReference>
<reference evidence="13" key="1">
    <citation type="submission" date="2010-07" db="EMBL/GenBank/DDBJ databases">
        <title>The genome sequence of Gaeumannomyces graminis var. tritici strain R3-111a-1.</title>
        <authorList>
            <consortium name="The Broad Institute Genome Sequencing Platform"/>
            <person name="Ma L.-J."/>
            <person name="Dead R."/>
            <person name="Young S."/>
            <person name="Zeng Q."/>
            <person name="Koehrsen M."/>
            <person name="Alvarado L."/>
            <person name="Berlin A."/>
            <person name="Chapman S.B."/>
            <person name="Chen Z."/>
            <person name="Freedman E."/>
            <person name="Gellesch M."/>
            <person name="Goldberg J."/>
            <person name="Griggs A."/>
            <person name="Gujja S."/>
            <person name="Heilman E.R."/>
            <person name="Heiman D."/>
            <person name="Hepburn T."/>
            <person name="Howarth C."/>
            <person name="Jen D."/>
            <person name="Larson L."/>
            <person name="Mehta T."/>
            <person name="Neiman D."/>
            <person name="Pearson M."/>
            <person name="Roberts A."/>
            <person name="Saif S."/>
            <person name="Shea T."/>
            <person name="Shenoy N."/>
            <person name="Sisk P."/>
            <person name="Stolte C."/>
            <person name="Sykes S."/>
            <person name="Walk T."/>
            <person name="White J."/>
            <person name="Yandava C."/>
            <person name="Haas B."/>
            <person name="Nusbaum C."/>
            <person name="Birren B."/>
        </authorList>
    </citation>
    <scope>NUCLEOTIDE SEQUENCE [LARGE SCALE GENOMIC DNA]</scope>
    <source>
        <strain evidence="13">R3-111a-1</strain>
    </source>
</reference>
<evidence type="ECO:0000256" key="2">
    <source>
        <dbReference type="ARBA" id="ARBA00009285"/>
    </source>
</evidence>
<evidence type="ECO:0000313" key="11">
    <source>
        <dbReference type="EMBL" id="EJT73404.1"/>
    </source>
</evidence>
<dbReference type="GO" id="GO:0005634">
    <property type="term" value="C:nucleus"/>
    <property type="evidence" value="ECO:0007669"/>
    <property type="project" value="UniProtKB-SubCell"/>
</dbReference>
<reference evidence="12" key="5">
    <citation type="submission" date="2018-04" db="UniProtKB">
        <authorList>
            <consortium name="EnsemblFungi"/>
        </authorList>
    </citation>
    <scope>IDENTIFICATION</scope>
    <source>
        <strain evidence="12">R3-111a-1</strain>
    </source>
</reference>
<dbReference type="VEuPathDB" id="FungiDB:GGTG_10243"/>
<keyword evidence="7" id="KW-0539">Nucleus</keyword>
<feature type="region of interest" description="Disordered" evidence="8">
    <location>
        <begin position="198"/>
        <end position="219"/>
    </location>
</feature>
<protein>
    <submittedName>
        <fullName evidence="11">mRNA export factor mex67</fullName>
    </submittedName>
</protein>
<sequence length="664" mass="72474">MATVPPTGPARGARGAARGGIQKRRGGGAGRVDRDGDLVMDASAPGRANGIGKRNANNPHNRPARGRPAARGGGGGAATRAVIAAQDKILRHLNAGSDLSTRISSAQRRGSGPTSVLKVVGIKGSKASTNADKGVKNALDFLERKAANFNSRRIIVKKSHLASDLTLYILLSKEDAEDVLKLNGWLFAGSNLAITESQDGWPGDSKSHSPVQTSQETQDLRSRLGDFLERRYTADRKLLDLSAIGLDPVLAEMGAFQDKERAEKTFKALMAISEDIFPTADKRRAAVESITVANNSIDHVAQVFDIAITFPDLKHLDCSGNMLQTVKSMARWNHHFQHLETLLLNGNPIESVEPTHKEELVKWFPKLQNLSNIQVRTPEEIAAAEAAKAAARPVPIPQHGPDFRDAGRIGEDFLMQFLPLFDSDRAGLANMFYDDRSNFSVSVVNHAPRDVDEPVLPWQPYLKYSRNLVRITHPGPRVQRLMKGRQTIQEMWKVLPSTRHPDLRADFTKYLVDCHPLPALADPSGQSPHGVDGLLINIHGEFEEGDSGSSKVGKRSFSRTFVLGPGPPGGNPVRVVSDMLSLRAWNPIPVAQAPVPVEAAPVDQQQQQRQQLVAELSQRTNMTAQYSEMCLDQVGWNLEAALVKFQETRPNLGPEAFINGMPAP</sequence>
<comment type="subcellular location">
    <subcellularLocation>
        <location evidence="1">Nucleus</location>
    </subcellularLocation>
</comment>
<dbReference type="PANTHER" id="PTHR10662">
    <property type="entry name" value="NUCLEAR RNA EXPORT FACTOR"/>
    <property type="match status" value="1"/>
</dbReference>
<dbReference type="Pfam" id="PF22602">
    <property type="entry name" value="NXF_NTF2"/>
    <property type="match status" value="1"/>
</dbReference>
<feature type="compositionally biased region" description="Low complexity" evidence="8">
    <location>
        <begin position="9"/>
        <end position="20"/>
    </location>
</feature>
<keyword evidence="3" id="KW-0813">Transport</keyword>
<dbReference type="SUPFAM" id="SSF46934">
    <property type="entry name" value="UBA-like"/>
    <property type="match status" value="1"/>
</dbReference>
<evidence type="ECO:0000313" key="12">
    <source>
        <dbReference type="EnsemblFungi" id="EJT73404"/>
    </source>
</evidence>
<evidence type="ECO:0000256" key="4">
    <source>
        <dbReference type="ARBA" id="ARBA00022614"/>
    </source>
</evidence>
<dbReference type="EMBL" id="GL385399">
    <property type="protein sequence ID" value="EJT73404.1"/>
    <property type="molecule type" value="Genomic_DNA"/>
</dbReference>
<dbReference type="FunFam" id="3.10.450.50:FF:000013">
    <property type="entry name" value="mRNA export factor mex67"/>
    <property type="match status" value="1"/>
</dbReference>
<feature type="region of interest" description="Disordered" evidence="8">
    <location>
        <begin position="1"/>
        <end position="78"/>
    </location>
</feature>
<dbReference type="RefSeq" id="XP_009226377.1">
    <property type="nucleotide sequence ID" value="XM_009228113.1"/>
</dbReference>
<dbReference type="InterPro" id="IPR032675">
    <property type="entry name" value="LRR_dom_sf"/>
</dbReference>
<keyword evidence="5" id="KW-0677">Repeat</keyword>
<dbReference type="OrthoDB" id="25872at2759"/>
<dbReference type="EnsemblFungi" id="EJT73404">
    <property type="protein sequence ID" value="EJT73404"/>
    <property type="gene ID" value="GGTG_10243"/>
</dbReference>
<feature type="domain" description="NTF2" evidence="9">
    <location>
        <begin position="409"/>
        <end position="582"/>
    </location>
</feature>
<dbReference type="GO" id="GO:0003723">
    <property type="term" value="F:RNA binding"/>
    <property type="evidence" value="ECO:0007669"/>
    <property type="project" value="TreeGrafter"/>
</dbReference>
<dbReference type="Proteomes" id="UP000006039">
    <property type="component" value="Unassembled WGS sequence"/>
</dbReference>
<feature type="compositionally biased region" description="Polar residues" evidence="8">
    <location>
        <begin position="208"/>
        <end position="217"/>
    </location>
</feature>
<evidence type="ECO:0000256" key="5">
    <source>
        <dbReference type="ARBA" id="ARBA00022737"/>
    </source>
</evidence>
<dbReference type="GeneID" id="20350701"/>
<dbReference type="InterPro" id="IPR018222">
    <property type="entry name" value="Nuclear_transport_factor_2_euk"/>
</dbReference>
<dbReference type="STRING" id="644352.J3P9R7"/>
<dbReference type="SMART" id="SM00804">
    <property type="entry name" value="TAP_C"/>
    <property type="match status" value="1"/>
</dbReference>
<dbReference type="eggNOG" id="KOG3763">
    <property type="taxonomic scope" value="Eukaryota"/>
</dbReference>
<evidence type="ECO:0000313" key="13">
    <source>
        <dbReference type="Proteomes" id="UP000006039"/>
    </source>
</evidence>
<dbReference type="Gene3D" id="1.10.8.10">
    <property type="entry name" value="DNA helicase RuvA subunit, C-terminal domain"/>
    <property type="match status" value="1"/>
</dbReference>
<dbReference type="PROSITE" id="PS51281">
    <property type="entry name" value="TAP_C"/>
    <property type="match status" value="1"/>
</dbReference>
<evidence type="ECO:0000256" key="7">
    <source>
        <dbReference type="ARBA" id="ARBA00023242"/>
    </source>
</evidence>
<evidence type="ECO:0000256" key="8">
    <source>
        <dbReference type="SAM" id="MobiDB-lite"/>
    </source>
</evidence>
<accession>J3P9R7</accession>
<dbReference type="PROSITE" id="PS50177">
    <property type="entry name" value="NTF2_DOMAIN"/>
    <property type="match status" value="1"/>
</dbReference>
<evidence type="ECO:0000256" key="6">
    <source>
        <dbReference type="ARBA" id="ARBA00022816"/>
    </source>
</evidence>
<evidence type="ECO:0000259" key="10">
    <source>
        <dbReference type="PROSITE" id="PS51281"/>
    </source>
</evidence>
<dbReference type="InterPro" id="IPR002075">
    <property type="entry name" value="NTF2_dom"/>
</dbReference>
<keyword evidence="6" id="KW-0509">mRNA transport</keyword>
<dbReference type="FunCoup" id="J3P9R7">
    <property type="interactions" value="466"/>
</dbReference>
<reference evidence="11" key="2">
    <citation type="submission" date="2010-07" db="EMBL/GenBank/DDBJ databases">
        <authorList>
            <consortium name="The Broad Institute Genome Sequencing Platform"/>
            <consortium name="Broad Institute Genome Sequencing Center for Infectious Disease"/>
            <person name="Ma L.-J."/>
            <person name="Dead R."/>
            <person name="Young S."/>
            <person name="Zeng Q."/>
            <person name="Koehrsen M."/>
            <person name="Alvarado L."/>
            <person name="Berlin A."/>
            <person name="Chapman S.B."/>
            <person name="Chen Z."/>
            <person name="Freedman E."/>
            <person name="Gellesch M."/>
            <person name="Goldberg J."/>
            <person name="Griggs A."/>
            <person name="Gujja S."/>
            <person name="Heilman E.R."/>
            <person name="Heiman D."/>
            <person name="Hepburn T."/>
            <person name="Howarth C."/>
            <person name="Jen D."/>
            <person name="Larson L."/>
            <person name="Mehta T."/>
            <person name="Neiman D."/>
            <person name="Pearson M."/>
            <person name="Roberts A."/>
            <person name="Saif S."/>
            <person name="Shea T."/>
            <person name="Shenoy N."/>
            <person name="Sisk P."/>
            <person name="Stolte C."/>
            <person name="Sykes S."/>
            <person name="Walk T."/>
            <person name="White J."/>
            <person name="Yandava C."/>
            <person name="Haas B."/>
            <person name="Nusbaum C."/>
            <person name="Birren B."/>
        </authorList>
    </citation>
    <scope>NUCLEOTIDE SEQUENCE</scope>
    <source>
        <strain evidence="11">R3-111a-1</strain>
    </source>
</reference>
<reference evidence="11" key="3">
    <citation type="submission" date="2010-09" db="EMBL/GenBank/DDBJ databases">
        <title>Annotation of Gaeumannomyces graminis var. tritici R3-111a-1.</title>
        <authorList>
            <consortium name="The Broad Institute Genome Sequencing Platform"/>
            <person name="Ma L.-J."/>
            <person name="Dead R."/>
            <person name="Young S.K."/>
            <person name="Zeng Q."/>
            <person name="Gargeya S."/>
            <person name="Fitzgerald M."/>
            <person name="Haas B."/>
            <person name="Abouelleil A."/>
            <person name="Alvarado L."/>
            <person name="Arachchi H.M."/>
            <person name="Berlin A."/>
            <person name="Brown A."/>
            <person name="Chapman S.B."/>
            <person name="Chen Z."/>
            <person name="Dunbar C."/>
            <person name="Freedman E."/>
            <person name="Gearin G."/>
            <person name="Gellesch M."/>
            <person name="Goldberg J."/>
            <person name="Griggs A."/>
            <person name="Gujja S."/>
            <person name="Heiman D."/>
            <person name="Howarth C."/>
            <person name="Larson L."/>
            <person name="Lui A."/>
            <person name="MacDonald P.J.P."/>
            <person name="Mehta T."/>
            <person name="Montmayeur A."/>
            <person name="Murphy C."/>
            <person name="Neiman D."/>
            <person name="Pearson M."/>
            <person name="Priest M."/>
            <person name="Roberts A."/>
            <person name="Saif S."/>
            <person name="Shea T."/>
            <person name="Shenoy N."/>
            <person name="Sisk P."/>
            <person name="Stolte C."/>
            <person name="Sykes S."/>
            <person name="Yandava C."/>
            <person name="Wortman J."/>
            <person name="Nusbaum C."/>
            <person name="Birren B."/>
        </authorList>
    </citation>
    <scope>NUCLEOTIDE SEQUENCE</scope>
    <source>
        <strain evidence="11">R3-111a-1</strain>
    </source>
</reference>
<comment type="similarity">
    <text evidence="2">Belongs to the NXF family.</text>
</comment>
<dbReference type="GO" id="GO:0016973">
    <property type="term" value="P:poly(A)+ mRNA export from nucleus"/>
    <property type="evidence" value="ECO:0007669"/>
    <property type="project" value="TreeGrafter"/>
</dbReference>
<dbReference type="InterPro" id="IPR032710">
    <property type="entry name" value="NTF2-like_dom_sf"/>
</dbReference>
<feature type="domain" description="TAP-C" evidence="10">
    <location>
        <begin position="607"/>
        <end position="660"/>
    </location>
</feature>
<organism evidence="11">
    <name type="scientific">Gaeumannomyces tritici (strain R3-111a-1)</name>
    <name type="common">Wheat and barley take-all root rot fungus</name>
    <name type="synonym">Gaeumannomyces graminis var. tritici</name>
    <dbReference type="NCBI Taxonomy" id="644352"/>
    <lineage>
        <taxon>Eukaryota</taxon>
        <taxon>Fungi</taxon>
        <taxon>Dikarya</taxon>
        <taxon>Ascomycota</taxon>
        <taxon>Pezizomycotina</taxon>
        <taxon>Sordariomycetes</taxon>
        <taxon>Sordariomycetidae</taxon>
        <taxon>Magnaporthales</taxon>
        <taxon>Magnaporthaceae</taxon>
        <taxon>Gaeumannomyces</taxon>
    </lineage>
</organism>
<dbReference type="Pfam" id="PF03943">
    <property type="entry name" value="TAP_C"/>
    <property type="match status" value="1"/>
</dbReference>
<evidence type="ECO:0000259" key="9">
    <source>
        <dbReference type="PROSITE" id="PS50177"/>
    </source>
</evidence>
<dbReference type="AlphaFoldDB" id="J3P9R7"/>
<feature type="compositionally biased region" description="Low complexity" evidence="8">
    <location>
        <begin position="54"/>
        <end position="70"/>
    </location>
</feature>
<dbReference type="InterPro" id="IPR005637">
    <property type="entry name" value="TAP_C_dom"/>
</dbReference>
<dbReference type="SUPFAM" id="SSF52058">
    <property type="entry name" value="L domain-like"/>
    <property type="match status" value="1"/>
</dbReference>
<name>J3P9R7_GAET3</name>
<gene>
    <name evidence="12" type="primary">20350701</name>
    <name evidence="11" type="ORF">GGTG_10243</name>
</gene>
<dbReference type="PANTHER" id="PTHR10662:SF22">
    <property type="entry name" value="NUCLEAR RNA EXPORT FACTOR 1"/>
    <property type="match status" value="1"/>
</dbReference>
<dbReference type="SUPFAM" id="SSF54427">
    <property type="entry name" value="NTF2-like"/>
    <property type="match status" value="1"/>
</dbReference>
<evidence type="ECO:0000256" key="1">
    <source>
        <dbReference type="ARBA" id="ARBA00004123"/>
    </source>
</evidence>
<dbReference type="Gene3D" id="3.10.450.50">
    <property type="match status" value="1"/>
</dbReference>
<dbReference type="InterPro" id="IPR030217">
    <property type="entry name" value="NXF_fam"/>
</dbReference>
<dbReference type="CDD" id="cd14342">
    <property type="entry name" value="UBA_TAP-C"/>
    <property type="match status" value="1"/>
</dbReference>
<reference evidence="12" key="4">
    <citation type="journal article" date="2015" name="G3 (Bethesda)">
        <title>Genome sequences of three phytopathogenic species of the Magnaporthaceae family of fungi.</title>
        <authorList>
            <person name="Okagaki L.H."/>
            <person name="Nunes C.C."/>
            <person name="Sailsbery J."/>
            <person name="Clay B."/>
            <person name="Brown D."/>
            <person name="John T."/>
            <person name="Oh Y."/>
            <person name="Young N."/>
            <person name="Fitzgerald M."/>
            <person name="Haas B.J."/>
            <person name="Zeng Q."/>
            <person name="Young S."/>
            <person name="Adiconis X."/>
            <person name="Fan L."/>
            <person name="Levin J.Z."/>
            <person name="Mitchell T.K."/>
            <person name="Okubara P.A."/>
            <person name="Farman M.L."/>
            <person name="Kohn L.M."/>
            <person name="Birren B."/>
            <person name="Ma L.-J."/>
            <person name="Dean R.A."/>
        </authorList>
    </citation>
    <scope>NUCLEOTIDE SEQUENCE</scope>
    <source>
        <strain evidence="12">R3-111a-1</strain>
    </source>
</reference>